<evidence type="ECO:0000256" key="2">
    <source>
        <dbReference type="SAM" id="MobiDB-lite"/>
    </source>
</evidence>
<reference evidence="3" key="1">
    <citation type="submission" date="2022-10" db="EMBL/GenBank/DDBJ databases">
        <title>Completed Genome Sequence of two octocoral isolated bacterium, Endozoicomonas euniceicola EF212T and Endozoicomonas gorgoniicola PS125T.</title>
        <authorList>
            <person name="Chiou Y.-J."/>
            <person name="Chen Y.-H."/>
        </authorList>
    </citation>
    <scope>NUCLEOTIDE SEQUENCE</scope>
    <source>
        <strain evidence="3">EF212</strain>
    </source>
</reference>
<feature type="compositionally biased region" description="Basic and acidic residues" evidence="2">
    <location>
        <begin position="417"/>
        <end position="436"/>
    </location>
</feature>
<feature type="region of interest" description="Disordered" evidence="2">
    <location>
        <begin position="417"/>
        <end position="446"/>
    </location>
</feature>
<accession>A0ABY6GR90</accession>
<organism evidence="3 4">
    <name type="scientific">Endozoicomonas euniceicola</name>
    <dbReference type="NCBI Taxonomy" id="1234143"/>
    <lineage>
        <taxon>Bacteria</taxon>
        <taxon>Pseudomonadati</taxon>
        <taxon>Pseudomonadota</taxon>
        <taxon>Gammaproteobacteria</taxon>
        <taxon>Oceanospirillales</taxon>
        <taxon>Endozoicomonadaceae</taxon>
        <taxon>Endozoicomonas</taxon>
    </lineage>
</organism>
<feature type="compositionally biased region" description="Basic residues" evidence="2">
    <location>
        <begin position="437"/>
        <end position="446"/>
    </location>
</feature>
<dbReference type="Proteomes" id="UP001163255">
    <property type="component" value="Chromosome"/>
</dbReference>
<evidence type="ECO:0000313" key="4">
    <source>
        <dbReference type="Proteomes" id="UP001163255"/>
    </source>
</evidence>
<evidence type="ECO:0000313" key="3">
    <source>
        <dbReference type="EMBL" id="UYM15077.1"/>
    </source>
</evidence>
<dbReference type="RefSeq" id="WP_262596924.1">
    <property type="nucleotide sequence ID" value="NZ_CP103300.1"/>
</dbReference>
<keyword evidence="4" id="KW-1185">Reference proteome</keyword>
<keyword evidence="1" id="KW-0175">Coiled coil</keyword>
<dbReference type="EMBL" id="CP103300">
    <property type="protein sequence ID" value="UYM15077.1"/>
    <property type="molecule type" value="Genomic_DNA"/>
</dbReference>
<gene>
    <name evidence="3" type="ORF">NX720_19725</name>
</gene>
<feature type="region of interest" description="Disordered" evidence="2">
    <location>
        <begin position="1"/>
        <end position="77"/>
    </location>
</feature>
<name>A0ABY6GR90_9GAMM</name>
<feature type="coiled-coil region" evidence="1">
    <location>
        <begin position="359"/>
        <end position="400"/>
    </location>
</feature>
<proteinExistence type="predicted"/>
<sequence length="446" mass="50681">MPRPSETPDSASADSAYSSLGSDVFPASPNESEIAHAMGTDNAEAQEKAETPANDDVQPSEKKDTRNRKQKVADTIRAKSRKLKSAVYGEAKRWITGKNWKKVPDAVLKSFPENIQTQFETRNNKLDRLAELKSLKQETQQFERQFGKELSLLASDKAPKSGKFKIPGTGKEFVFSKNQSQEKKAEILGEFKEAFKGAEEFESYQKAGNETKKYDVDRSELKDELSKLTQDLAGEIDAAYDRAETKIHKGIDERAENYKNQLDKNRASAKVGYQNEFNRYQGMAYEAKVNLDRLIYNIDKIKAVDISGNNHAIKDLESQLVKQTEILKKQFNALPKSERKGTDKKTFLQSGLHPLNESLKNAREKKVGLEKKLSELQAKRPELESRLEKAERDLQTLRNTDVLGAIMDKYDEVQANEDKRIEEEHKQITENTEKQKGTMKKAIRGR</sequence>
<evidence type="ECO:0000256" key="1">
    <source>
        <dbReference type="SAM" id="Coils"/>
    </source>
</evidence>
<protein>
    <submittedName>
        <fullName evidence="3">Uncharacterized protein</fullName>
    </submittedName>
</protein>
<feature type="compositionally biased region" description="Low complexity" evidence="2">
    <location>
        <begin position="9"/>
        <end position="23"/>
    </location>
</feature>